<proteinExistence type="predicted"/>
<feature type="region of interest" description="Disordered" evidence="1">
    <location>
        <begin position="89"/>
        <end position="111"/>
    </location>
</feature>
<evidence type="ECO:0008006" key="3">
    <source>
        <dbReference type="Google" id="ProtNLM"/>
    </source>
</evidence>
<organism evidence="2">
    <name type="scientific">viral metagenome</name>
    <dbReference type="NCBI Taxonomy" id="1070528"/>
    <lineage>
        <taxon>unclassified sequences</taxon>
        <taxon>metagenomes</taxon>
        <taxon>organismal metagenomes</taxon>
    </lineage>
</organism>
<evidence type="ECO:0000256" key="1">
    <source>
        <dbReference type="SAM" id="MobiDB-lite"/>
    </source>
</evidence>
<dbReference type="EMBL" id="MN740758">
    <property type="protein sequence ID" value="QHS81445.1"/>
    <property type="molecule type" value="Genomic_DNA"/>
</dbReference>
<evidence type="ECO:0000313" key="2">
    <source>
        <dbReference type="EMBL" id="QHS81445.1"/>
    </source>
</evidence>
<feature type="compositionally biased region" description="Low complexity" evidence="1">
    <location>
        <begin position="89"/>
        <end position="107"/>
    </location>
</feature>
<dbReference type="AlphaFoldDB" id="A0A6C0AQ33"/>
<name>A0A6C0AQ33_9ZZZZ</name>
<sequence length="198" mass="21711">MSRAPIHICFYSNNCKWSKAFIMELAQTPYKSEFKFVCVDPSPTRPTLPSWLKKVPTLVISGDPNPRMDGEVMNWLYERKMKDASPRAGKAVAAGPAAGPAEPEPFGIMGSSGNDLFSDPYTFLDQDTMAQGNGGLQGSEKNFSFLNGSAGAGSREGSSMNTIETVGKVSKKEQMFDNQMKSYLSSRDEGMPQKLNRM</sequence>
<reference evidence="2" key="1">
    <citation type="journal article" date="2020" name="Nature">
        <title>Giant virus diversity and host interactions through global metagenomics.</title>
        <authorList>
            <person name="Schulz F."/>
            <person name="Roux S."/>
            <person name="Paez-Espino D."/>
            <person name="Jungbluth S."/>
            <person name="Walsh D.A."/>
            <person name="Denef V.J."/>
            <person name="McMahon K.D."/>
            <person name="Konstantinidis K.T."/>
            <person name="Eloe-Fadrosh E.A."/>
            <person name="Kyrpides N.C."/>
            <person name="Woyke T."/>
        </authorList>
    </citation>
    <scope>NUCLEOTIDE SEQUENCE</scope>
    <source>
        <strain evidence="2">GVMAG-S-1101164-72</strain>
    </source>
</reference>
<protein>
    <recommendedName>
        <fullName evidence="3">Thioredoxin-like fold domain-containing protein</fullName>
    </recommendedName>
</protein>
<accession>A0A6C0AQ33</accession>